<organism evidence="2 3">
    <name type="scientific">Bodo saltans</name>
    <name type="common">Flagellated protozoan</name>
    <dbReference type="NCBI Taxonomy" id="75058"/>
    <lineage>
        <taxon>Eukaryota</taxon>
        <taxon>Discoba</taxon>
        <taxon>Euglenozoa</taxon>
        <taxon>Kinetoplastea</taxon>
        <taxon>Metakinetoplastina</taxon>
        <taxon>Eubodonida</taxon>
        <taxon>Bodonidae</taxon>
        <taxon>Bodo</taxon>
    </lineage>
</organism>
<keyword evidence="3" id="KW-1185">Reference proteome</keyword>
<protein>
    <submittedName>
        <fullName evidence="2">Membrane-associated protein, putative</fullName>
    </submittedName>
</protein>
<name>A0A0S4KH86_BODSA</name>
<accession>A0A0S4KH86</accession>
<feature type="transmembrane region" description="Helical" evidence="1">
    <location>
        <begin position="31"/>
        <end position="55"/>
    </location>
</feature>
<evidence type="ECO:0000256" key="1">
    <source>
        <dbReference type="SAM" id="Phobius"/>
    </source>
</evidence>
<evidence type="ECO:0000313" key="3">
    <source>
        <dbReference type="Proteomes" id="UP000051952"/>
    </source>
</evidence>
<evidence type="ECO:0000313" key="2">
    <source>
        <dbReference type="EMBL" id="CUI11831.1"/>
    </source>
</evidence>
<keyword evidence="1" id="KW-0812">Transmembrane</keyword>
<gene>
    <name evidence="2" type="ORF">BSAL_55155</name>
</gene>
<reference evidence="3" key="1">
    <citation type="submission" date="2015-09" db="EMBL/GenBank/DDBJ databases">
        <authorList>
            <consortium name="Pathogen Informatics"/>
        </authorList>
    </citation>
    <scope>NUCLEOTIDE SEQUENCE [LARGE SCALE GENOMIC DNA]</scope>
    <source>
        <strain evidence="3">Lake Konstanz</strain>
    </source>
</reference>
<keyword evidence="1" id="KW-1133">Transmembrane helix</keyword>
<keyword evidence="1" id="KW-0472">Membrane</keyword>
<dbReference type="Proteomes" id="UP000051952">
    <property type="component" value="Unassembled WGS sequence"/>
</dbReference>
<proteinExistence type="predicted"/>
<dbReference type="AlphaFoldDB" id="A0A0S4KH86"/>
<sequence length="82" mass="9155">MRITATKTLACNLLVASQVRNPAKFGCPRKFPFCVCVCVCVFIFVLLLACCLPFHPVHPFTSPMLLSIITILEKIKRTDVIC</sequence>
<dbReference type="EMBL" id="CYKH01000151">
    <property type="protein sequence ID" value="CUI11831.1"/>
    <property type="molecule type" value="Genomic_DNA"/>
</dbReference>
<dbReference type="VEuPathDB" id="TriTrypDB:BSAL_55155"/>